<dbReference type="Pfam" id="PF13472">
    <property type="entry name" value="Lipase_GDSL_2"/>
    <property type="match status" value="1"/>
</dbReference>
<keyword evidence="3" id="KW-0378">Hydrolase</keyword>
<organism evidence="3 4">
    <name type="scientific">Aureibaculum flavum</name>
    <dbReference type="NCBI Taxonomy" id="2795986"/>
    <lineage>
        <taxon>Bacteria</taxon>
        <taxon>Pseudomonadati</taxon>
        <taxon>Bacteroidota</taxon>
        <taxon>Flavobacteriia</taxon>
        <taxon>Flavobacteriales</taxon>
        <taxon>Flavobacteriaceae</taxon>
        <taxon>Aureibaculum</taxon>
    </lineage>
</organism>
<dbReference type="InterPro" id="IPR013830">
    <property type="entry name" value="SGNH_hydro"/>
</dbReference>
<dbReference type="SUPFAM" id="SSF52266">
    <property type="entry name" value="SGNH hydrolase"/>
    <property type="match status" value="1"/>
</dbReference>
<dbReference type="InterPro" id="IPR036514">
    <property type="entry name" value="SGNH_hydro_sf"/>
</dbReference>
<dbReference type="CDD" id="cd01832">
    <property type="entry name" value="SGNH_hydrolase_like_1"/>
    <property type="match status" value="1"/>
</dbReference>
<sequence>MHILKALTILIILTSCTANNTILPETESLITENDSIIMVSDTTNIATDTVTVPVNTIKHYLALGDSYTIGQSVSSEKSFPAQLAKCLEDTPEAQIDLEIIATTGWTTSSLINAIDYGTKRASYDLVTLLIGVNNQYQGRLFSIYEKEFVILLEKAIQLANNNKNNVIVVSIPDYAYTPFGQSGNPGKISSEIDQYNKFAEDTANKYGVLFINITDITRQGLNDPDLVASDNLHPSGKAYRKFSERICPKALTLIK</sequence>
<evidence type="ECO:0000259" key="2">
    <source>
        <dbReference type="Pfam" id="PF13472"/>
    </source>
</evidence>
<proteinExistence type="predicted"/>
<feature type="chain" id="PRO_5046698837" evidence="1">
    <location>
        <begin position="21"/>
        <end position="255"/>
    </location>
</feature>
<dbReference type="RefSeq" id="WP_198841277.1">
    <property type="nucleotide sequence ID" value="NZ_JAEHFJ010000004.1"/>
</dbReference>
<dbReference type="GO" id="GO:0016787">
    <property type="term" value="F:hydrolase activity"/>
    <property type="evidence" value="ECO:0007669"/>
    <property type="project" value="UniProtKB-KW"/>
</dbReference>
<evidence type="ECO:0000256" key="1">
    <source>
        <dbReference type="SAM" id="SignalP"/>
    </source>
</evidence>
<gene>
    <name evidence="3" type="ORF">JBL43_09850</name>
</gene>
<reference evidence="3 4" key="1">
    <citation type="submission" date="2020-12" db="EMBL/GenBank/DDBJ databases">
        <title>Aureibaculum luteum sp. nov. and Aureibaculum flavum sp. nov., novel members of the family Flavobacteriaceae isolated from Antarctic intertidal sediments.</title>
        <authorList>
            <person name="He X."/>
            <person name="Zhang X."/>
        </authorList>
    </citation>
    <scope>NUCLEOTIDE SEQUENCE [LARGE SCALE GENOMIC DNA]</scope>
    <source>
        <strain evidence="3 4">A20</strain>
    </source>
</reference>
<dbReference type="PROSITE" id="PS51257">
    <property type="entry name" value="PROKAR_LIPOPROTEIN"/>
    <property type="match status" value="1"/>
</dbReference>
<protein>
    <submittedName>
        <fullName evidence="3">SGNH/GDSL hydrolase family protein</fullName>
    </submittedName>
</protein>
<dbReference type="Proteomes" id="UP000623301">
    <property type="component" value="Unassembled WGS sequence"/>
</dbReference>
<name>A0ABS0WRD0_9FLAO</name>
<keyword evidence="1" id="KW-0732">Signal</keyword>
<evidence type="ECO:0000313" key="4">
    <source>
        <dbReference type="Proteomes" id="UP000623301"/>
    </source>
</evidence>
<feature type="signal peptide" evidence="1">
    <location>
        <begin position="1"/>
        <end position="20"/>
    </location>
</feature>
<keyword evidence="4" id="KW-1185">Reference proteome</keyword>
<dbReference type="EMBL" id="JAEHFJ010000004">
    <property type="protein sequence ID" value="MBJ2174541.1"/>
    <property type="molecule type" value="Genomic_DNA"/>
</dbReference>
<feature type="domain" description="SGNH hydrolase-type esterase" evidence="2">
    <location>
        <begin position="62"/>
        <end position="240"/>
    </location>
</feature>
<comment type="caution">
    <text evidence="3">The sequence shown here is derived from an EMBL/GenBank/DDBJ whole genome shotgun (WGS) entry which is preliminary data.</text>
</comment>
<evidence type="ECO:0000313" key="3">
    <source>
        <dbReference type="EMBL" id="MBJ2174541.1"/>
    </source>
</evidence>
<accession>A0ABS0WRD0</accession>
<dbReference type="Gene3D" id="3.40.50.1110">
    <property type="entry name" value="SGNH hydrolase"/>
    <property type="match status" value="1"/>
</dbReference>